<accession>A0A8H4N3J3</accession>
<keyword evidence="3" id="KW-1185">Reference proteome</keyword>
<protein>
    <submittedName>
        <fullName evidence="2">Uncharacterized protein</fullName>
    </submittedName>
</protein>
<dbReference type="EMBL" id="WWBZ02000022">
    <property type="protein sequence ID" value="KAF4307735.1"/>
    <property type="molecule type" value="Genomic_DNA"/>
</dbReference>
<feature type="compositionally biased region" description="Pro residues" evidence="1">
    <location>
        <begin position="125"/>
        <end position="134"/>
    </location>
</feature>
<sequence length="330" mass="37502">MPPRISCRSRHFSDILPASDEVIDTETVLTPPNSPKIHYTNPFCSRRRYTTREPYTPPRSNWYRTHPPTPHAPRRVAETPSPKSELPVVSNAVTARPNLGRRPRTPMPPRQPSSPSEYSASSLPSNPPLGPLGAPPTTTSRSSTSNPPSPDSFAAVHYAATGSDSLSHAPSAPPLQPTDPHFPRRQSALRHVQEHVDLRVDNAYDARRTQSRRARVVTAEDPRTVVLRRSLSTNALGLLMPEHLADERNRGRQWASPWEQRIYEHRRREIEGEWQREVGQRAMEEREWRAGEHAVVNEAAAEALRRSSSARRPRGERRRRFKEAVKKLFR</sequence>
<gene>
    <name evidence="2" type="ORF">GTA08_BOTSDO03746</name>
</gene>
<evidence type="ECO:0000313" key="2">
    <source>
        <dbReference type="EMBL" id="KAF4307735.1"/>
    </source>
</evidence>
<dbReference type="Proteomes" id="UP000572817">
    <property type="component" value="Unassembled WGS sequence"/>
</dbReference>
<feature type="region of interest" description="Disordered" evidence="1">
    <location>
        <begin position="44"/>
        <end position="183"/>
    </location>
</feature>
<feature type="region of interest" description="Disordered" evidence="1">
    <location>
        <begin position="300"/>
        <end position="330"/>
    </location>
</feature>
<proteinExistence type="predicted"/>
<feature type="compositionally biased region" description="Low complexity" evidence="1">
    <location>
        <begin position="135"/>
        <end position="146"/>
    </location>
</feature>
<dbReference type="AlphaFoldDB" id="A0A8H4N3J3"/>
<reference evidence="2" key="1">
    <citation type="submission" date="2020-04" db="EMBL/GenBank/DDBJ databases">
        <title>Genome Assembly and Annotation of Botryosphaeria dothidea sdau 11-99, a Latent Pathogen of Apple Fruit Ring Rot in China.</title>
        <authorList>
            <person name="Yu C."/>
            <person name="Diao Y."/>
            <person name="Lu Q."/>
            <person name="Zhao J."/>
            <person name="Cui S."/>
            <person name="Peng C."/>
            <person name="He B."/>
            <person name="Liu H."/>
        </authorList>
    </citation>
    <scope>NUCLEOTIDE SEQUENCE [LARGE SCALE GENOMIC DNA]</scope>
    <source>
        <strain evidence="2">Sdau11-99</strain>
    </source>
</reference>
<name>A0A8H4N3J3_9PEZI</name>
<evidence type="ECO:0000256" key="1">
    <source>
        <dbReference type="SAM" id="MobiDB-lite"/>
    </source>
</evidence>
<comment type="caution">
    <text evidence="2">The sequence shown here is derived from an EMBL/GenBank/DDBJ whole genome shotgun (WGS) entry which is preliminary data.</text>
</comment>
<organism evidence="2 3">
    <name type="scientific">Botryosphaeria dothidea</name>
    <dbReference type="NCBI Taxonomy" id="55169"/>
    <lineage>
        <taxon>Eukaryota</taxon>
        <taxon>Fungi</taxon>
        <taxon>Dikarya</taxon>
        <taxon>Ascomycota</taxon>
        <taxon>Pezizomycotina</taxon>
        <taxon>Dothideomycetes</taxon>
        <taxon>Dothideomycetes incertae sedis</taxon>
        <taxon>Botryosphaeriales</taxon>
        <taxon>Botryosphaeriaceae</taxon>
        <taxon>Botryosphaeria</taxon>
    </lineage>
</organism>
<feature type="compositionally biased region" description="Basic residues" evidence="1">
    <location>
        <begin position="308"/>
        <end position="321"/>
    </location>
</feature>
<evidence type="ECO:0000313" key="3">
    <source>
        <dbReference type="Proteomes" id="UP000572817"/>
    </source>
</evidence>
<feature type="compositionally biased region" description="Low complexity" evidence="1">
    <location>
        <begin position="113"/>
        <end position="124"/>
    </location>
</feature>